<dbReference type="EMBL" id="CAJZBQ010000006">
    <property type="protein sequence ID" value="CAG9312381.1"/>
    <property type="molecule type" value="Genomic_DNA"/>
</dbReference>
<keyword evidence="12" id="KW-1185">Reference proteome</keyword>
<evidence type="ECO:0000256" key="6">
    <source>
        <dbReference type="ARBA" id="ARBA00022840"/>
    </source>
</evidence>
<dbReference type="AlphaFoldDB" id="A0AAU9IGE5"/>
<dbReference type="Gene3D" id="3.30.260.10">
    <property type="entry name" value="TCP-1-like chaperonin intermediate domain"/>
    <property type="match status" value="1"/>
</dbReference>
<reference evidence="11" key="1">
    <citation type="submission" date="2021-09" db="EMBL/GenBank/DDBJ databases">
        <authorList>
            <consortium name="AG Swart"/>
            <person name="Singh M."/>
            <person name="Singh A."/>
            <person name="Seah K."/>
            <person name="Emmerich C."/>
        </authorList>
    </citation>
    <scope>NUCLEOTIDE SEQUENCE</scope>
    <source>
        <strain evidence="11">ATCC30299</strain>
    </source>
</reference>
<evidence type="ECO:0000256" key="7">
    <source>
        <dbReference type="ARBA" id="ARBA00023186"/>
    </source>
</evidence>
<dbReference type="InterPro" id="IPR012716">
    <property type="entry name" value="Chap_CCT_beta"/>
</dbReference>
<dbReference type="PANTHER" id="PTHR11353">
    <property type="entry name" value="CHAPERONIN"/>
    <property type="match status" value="1"/>
</dbReference>
<dbReference type="Pfam" id="PF00118">
    <property type="entry name" value="Cpn60_TCP1"/>
    <property type="match status" value="1"/>
</dbReference>
<dbReference type="InterPro" id="IPR027410">
    <property type="entry name" value="TCP-1-like_intermed_sf"/>
</dbReference>
<comment type="caution">
    <text evidence="11">The sequence shown here is derived from an EMBL/GenBank/DDBJ whole genome shotgun (WGS) entry which is preliminary data.</text>
</comment>
<dbReference type="InterPro" id="IPR017998">
    <property type="entry name" value="Chaperone_TCP-1"/>
</dbReference>
<keyword evidence="6 10" id="KW-0067">ATP-binding</keyword>
<dbReference type="Gene3D" id="1.10.560.10">
    <property type="entry name" value="GroEL-like equatorial domain"/>
    <property type="match status" value="1"/>
</dbReference>
<dbReference type="Proteomes" id="UP001162131">
    <property type="component" value="Unassembled WGS sequence"/>
</dbReference>
<evidence type="ECO:0000313" key="12">
    <source>
        <dbReference type="Proteomes" id="UP001162131"/>
    </source>
</evidence>
<evidence type="ECO:0000313" key="11">
    <source>
        <dbReference type="EMBL" id="CAG9312381.1"/>
    </source>
</evidence>
<evidence type="ECO:0000256" key="5">
    <source>
        <dbReference type="ARBA" id="ARBA00022741"/>
    </source>
</evidence>
<organism evidence="11 12">
    <name type="scientific">Blepharisma stoltei</name>
    <dbReference type="NCBI Taxonomy" id="1481888"/>
    <lineage>
        <taxon>Eukaryota</taxon>
        <taxon>Sar</taxon>
        <taxon>Alveolata</taxon>
        <taxon>Ciliophora</taxon>
        <taxon>Postciliodesmatophora</taxon>
        <taxon>Heterotrichea</taxon>
        <taxon>Heterotrichida</taxon>
        <taxon>Blepharismidae</taxon>
        <taxon>Blepharisma</taxon>
    </lineage>
</organism>
<dbReference type="FunFam" id="3.50.7.10:FF:000002">
    <property type="entry name" value="T-complex protein 1 subunit beta"/>
    <property type="match status" value="1"/>
</dbReference>
<dbReference type="InterPro" id="IPR027413">
    <property type="entry name" value="GROEL-like_equatorial_sf"/>
</dbReference>
<dbReference type="InterPro" id="IPR002194">
    <property type="entry name" value="Chaperonin_TCP-1_CS"/>
</dbReference>
<dbReference type="PROSITE" id="PS00750">
    <property type="entry name" value="TCP1_1"/>
    <property type="match status" value="1"/>
</dbReference>
<dbReference type="GO" id="GO:0051082">
    <property type="term" value="F:unfolded protein binding"/>
    <property type="evidence" value="ECO:0007669"/>
    <property type="project" value="InterPro"/>
</dbReference>
<keyword evidence="4" id="KW-0963">Cytoplasm</keyword>
<dbReference type="NCBIfam" id="TIGR02341">
    <property type="entry name" value="chap_CCT_beta"/>
    <property type="match status" value="1"/>
</dbReference>
<evidence type="ECO:0000256" key="1">
    <source>
        <dbReference type="ARBA" id="ARBA00004496"/>
    </source>
</evidence>
<evidence type="ECO:0000256" key="9">
    <source>
        <dbReference type="ARBA" id="ARBA00033237"/>
    </source>
</evidence>
<keyword evidence="7 10" id="KW-0143">Chaperone</keyword>
<dbReference type="PROSITE" id="PS00995">
    <property type="entry name" value="TCP1_3"/>
    <property type="match status" value="1"/>
</dbReference>
<comment type="similarity">
    <text evidence="2 10">Belongs to the TCP-1 chaperonin family.</text>
</comment>
<dbReference type="CDD" id="cd03336">
    <property type="entry name" value="TCP1_beta"/>
    <property type="match status" value="1"/>
</dbReference>
<dbReference type="FunFam" id="1.10.560.10:FF:000017">
    <property type="entry name" value="T-complex protein 1 subunit eta"/>
    <property type="match status" value="1"/>
</dbReference>
<dbReference type="GO" id="GO:0005524">
    <property type="term" value="F:ATP binding"/>
    <property type="evidence" value="ECO:0007669"/>
    <property type="project" value="UniProtKB-KW"/>
</dbReference>
<dbReference type="SUPFAM" id="SSF48592">
    <property type="entry name" value="GroEL equatorial domain-like"/>
    <property type="match status" value="1"/>
</dbReference>
<sequence length="540" mass="58791">MSGPYAGRADEAGNVNPQIFDEEAEESKGEMARLTSFVGAIAISELVKTTLGPKGMDKILKSADPNEQKITVTNDGATILKSIYVDNAAAKILIDISKTQDEEVGDGTTTVAVLGGELLREAEQLIIAKIHPQIIIQGWRLAKDAARKTLLSIASDHSQDTAVFRRDLESIAGTTLSSKLLVQEKEHFVNLAVDAVLRLRGSDDLKLIQIIKKAGGNLRDSFLADGFILEKKIASKSPKVKITPRILVANTPMDYDKIKIFGSKVKVDSIDKIAEIEAAEREKMKRKVDKILAHKPSIFINRQLIYDYPESLMAEQGVMVIEHADFDGVERLSSVLGADILSTFDSPETAKLGTCELVDEIMIGEDKVIRFQGCHEGRASTIVLRGASTHILDEAERSLHDALCVLVQTIKNSKVVYGGGNTEVTMAEATDELARTIPGKKSLAIEAYGRALRKLPMIVADNGGLDSAEIISQLRAEIHNGNTRAGIDINKGCVGDMEELGIKECLRVKEQALLAASEAAEMILRVDEIVKAAPRRREGY</sequence>
<comment type="subcellular location">
    <subcellularLocation>
        <location evidence="1">Cytoplasm</location>
    </subcellularLocation>
</comment>
<dbReference type="InterPro" id="IPR053374">
    <property type="entry name" value="TCP-1_chaperonin"/>
</dbReference>
<dbReference type="InterPro" id="IPR002423">
    <property type="entry name" value="Cpn60/GroEL/TCP-1"/>
</dbReference>
<dbReference type="PRINTS" id="PR00304">
    <property type="entry name" value="TCOMPLEXTCP1"/>
</dbReference>
<name>A0AAU9IGE5_9CILI</name>
<dbReference type="Gene3D" id="3.50.7.10">
    <property type="entry name" value="GroEL"/>
    <property type="match status" value="1"/>
</dbReference>
<evidence type="ECO:0000256" key="4">
    <source>
        <dbReference type="ARBA" id="ARBA00022490"/>
    </source>
</evidence>
<dbReference type="GO" id="GO:0005832">
    <property type="term" value="C:chaperonin-containing T-complex"/>
    <property type="evidence" value="ECO:0007669"/>
    <property type="project" value="InterPro"/>
</dbReference>
<evidence type="ECO:0000256" key="8">
    <source>
        <dbReference type="ARBA" id="ARBA00024677"/>
    </source>
</evidence>
<evidence type="ECO:0000256" key="10">
    <source>
        <dbReference type="RuleBase" id="RU004187"/>
    </source>
</evidence>
<comment type="function">
    <text evidence="8">Molecular chaperone; assists the folding of proteins upon ATP hydrolysis. Known to play a role, in vitro, in the folding of actin and tubulin.</text>
</comment>
<dbReference type="GO" id="GO:0016887">
    <property type="term" value="F:ATP hydrolysis activity"/>
    <property type="evidence" value="ECO:0007669"/>
    <property type="project" value="InterPro"/>
</dbReference>
<accession>A0AAU9IGE5</accession>
<evidence type="ECO:0000256" key="2">
    <source>
        <dbReference type="ARBA" id="ARBA00008020"/>
    </source>
</evidence>
<gene>
    <name evidence="11" type="ORF">BSTOLATCC_MIC6488</name>
</gene>
<evidence type="ECO:0000256" key="3">
    <source>
        <dbReference type="ARBA" id="ARBA00011531"/>
    </source>
</evidence>
<dbReference type="SUPFAM" id="SSF54849">
    <property type="entry name" value="GroEL-intermediate domain like"/>
    <property type="match status" value="1"/>
</dbReference>
<dbReference type="InterPro" id="IPR027409">
    <property type="entry name" value="GroEL-like_apical_dom_sf"/>
</dbReference>
<dbReference type="PROSITE" id="PS00751">
    <property type="entry name" value="TCP1_2"/>
    <property type="match status" value="1"/>
</dbReference>
<dbReference type="NCBIfam" id="NF041083">
    <property type="entry name" value="thermosome_beta"/>
    <property type="match status" value="1"/>
</dbReference>
<dbReference type="GO" id="GO:0140662">
    <property type="term" value="F:ATP-dependent protein folding chaperone"/>
    <property type="evidence" value="ECO:0007669"/>
    <property type="project" value="InterPro"/>
</dbReference>
<comment type="subunit">
    <text evidence="3">Heterooligomeric complex of about 850 to 900 kDa that forms two stacked rings, 12 to 16 nm in diameter.</text>
</comment>
<proteinExistence type="inferred from homology"/>
<protein>
    <recommendedName>
        <fullName evidence="9">CCT-beta</fullName>
    </recommendedName>
</protein>
<keyword evidence="5 10" id="KW-0547">Nucleotide-binding</keyword>
<dbReference type="SUPFAM" id="SSF52029">
    <property type="entry name" value="GroEL apical domain-like"/>
    <property type="match status" value="1"/>
</dbReference>